<dbReference type="InterPro" id="IPR001238">
    <property type="entry name" value="DNA-binding_RecF"/>
</dbReference>
<evidence type="ECO:0000313" key="18">
    <source>
        <dbReference type="Proteomes" id="UP001180845"/>
    </source>
</evidence>
<keyword evidence="6 13" id="KW-0547">Nucleotide-binding</keyword>
<evidence type="ECO:0000256" key="12">
    <source>
        <dbReference type="ARBA" id="ARBA00025401"/>
    </source>
</evidence>
<accession>A0AAE3ZDQ8</accession>
<dbReference type="Pfam" id="PF02463">
    <property type="entry name" value="SMC_N"/>
    <property type="match status" value="1"/>
</dbReference>
<sequence length="395" mass="42292">MTDFRSWQHADLAFAPGPSVLIGANGQGKTNLVEALGYVATLGSHRVATDAPLVRHGAQRAVVRATVVHAGRELLVEIEIAAGRANRARINRGAASRPRDVLGILRTVLFAPEDLVMVRGDPSERRRFLDDLLVSRTPRYAGVRTDYERVLKQRNALLKSAGAARKGKSVSDDLRTLEVWDGHLARHGADLLAGRLDLVADLAPHVTRSYASVAATGAPDGQQPGEGPSGRVARVSYRSSFGDSLPEGFGPPHGTRAGTEEGRKALESALLSELEQVRSQELERGVSLVGPHRDDLDLVLGEAPAKGYASHGESWSLALALRLASYHLLAADGAEPVLVLDDVFAELDSRRRARLAELVAGAEQVLVTAAVPEDVPEELSGVRFDVGDGEVQRVE</sequence>
<comment type="function">
    <text evidence="12 13 14">The RecF protein is involved in DNA metabolism; it is required for DNA replication and normal SOS inducibility. RecF binds preferentially to single-stranded, linear DNA. It also seems to bind ATP.</text>
</comment>
<dbReference type="GO" id="GO:0000731">
    <property type="term" value="P:DNA synthesis involved in DNA repair"/>
    <property type="evidence" value="ECO:0007669"/>
    <property type="project" value="TreeGrafter"/>
</dbReference>
<feature type="binding site" evidence="13">
    <location>
        <begin position="23"/>
        <end position="30"/>
    </location>
    <ligand>
        <name>ATP</name>
        <dbReference type="ChEBI" id="CHEBI:30616"/>
    </ligand>
</feature>
<dbReference type="PANTHER" id="PTHR32182:SF0">
    <property type="entry name" value="DNA REPLICATION AND REPAIR PROTEIN RECF"/>
    <property type="match status" value="1"/>
</dbReference>
<dbReference type="InterPro" id="IPR042174">
    <property type="entry name" value="RecF_2"/>
</dbReference>
<keyword evidence="5 13" id="KW-0235">DNA replication</keyword>
<protein>
    <recommendedName>
        <fullName evidence="3 13">DNA replication and repair protein RecF</fullName>
    </recommendedName>
</protein>
<evidence type="ECO:0000256" key="3">
    <source>
        <dbReference type="ARBA" id="ARBA00020170"/>
    </source>
</evidence>
<comment type="subcellular location">
    <subcellularLocation>
        <location evidence="1 13 14">Cytoplasm</location>
    </subcellularLocation>
</comment>
<dbReference type="AlphaFoldDB" id="A0AAE3ZDQ8"/>
<evidence type="ECO:0000256" key="6">
    <source>
        <dbReference type="ARBA" id="ARBA00022741"/>
    </source>
</evidence>
<dbReference type="GO" id="GO:0003697">
    <property type="term" value="F:single-stranded DNA binding"/>
    <property type="evidence" value="ECO:0007669"/>
    <property type="project" value="UniProtKB-UniRule"/>
</dbReference>
<keyword evidence="4 13" id="KW-0963">Cytoplasm</keyword>
<dbReference type="GO" id="GO:0005524">
    <property type="term" value="F:ATP binding"/>
    <property type="evidence" value="ECO:0007669"/>
    <property type="project" value="UniProtKB-UniRule"/>
</dbReference>
<reference evidence="17" key="1">
    <citation type="submission" date="2023-07" db="EMBL/GenBank/DDBJ databases">
        <title>Sequencing the genomes of 1000 actinobacteria strains.</title>
        <authorList>
            <person name="Klenk H.-P."/>
        </authorList>
    </citation>
    <scope>NUCLEOTIDE SEQUENCE</scope>
    <source>
        <strain evidence="17">DSM 45977</strain>
    </source>
</reference>
<dbReference type="InterPro" id="IPR003395">
    <property type="entry name" value="RecF/RecN/SMC_N"/>
</dbReference>
<keyword evidence="18" id="KW-1185">Reference proteome</keyword>
<organism evidence="17 18">
    <name type="scientific">Haloactinomyces albus</name>
    <dbReference type="NCBI Taxonomy" id="1352928"/>
    <lineage>
        <taxon>Bacteria</taxon>
        <taxon>Bacillati</taxon>
        <taxon>Actinomycetota</taxon>
        <taxon>Actinomycetes</taxon>
        <taxon>Actinopolysporales</taxon>
        <taxon>Actinopolysporaceae</taxon>
        <taxon>Haloactinomyces</taxon>
    </lineage>
</organism>
<evidence type="ECO:0000259" key="16">
    <source>
        <dbReference type="Pfam" id="PF02463"/>
    </source>
</evidence>
<evidence type="ECO:0000256" key="15">
    <source>
        <dbReference type="SAM" id="MobiDB-lite"/>
    </source>
</evidence>
<dbReference type="HAMAP" id="MF_00365">
    <property type="entry name" value="RecF"/>
    <property type="match status" value="1"/>
</dbReference>
<dbReference type="PANTHER" id="PTHR32182">
    <property type="entry name" value="DNA REPLICATION AND REPAIR PROTEIN RECF"/>
    <property type="match status" value="1"/>
</dbReference>
<dbReference type="NCBIfam" id="TIGR00611">
    <property type="entry name" value="recf"/>
    <property type="match status" value="1"/>
</dbReference>
<evidence type="ECO:0000256" key="1">
    <source>
        <dbReference type="ARBA" id="ARBA00004496"/>
    </source>
</evidence>
<evidence type="ECO:0000256" key="11">
    <source>
        <dbReference type="ARBA" id="ARBA00023236"/>
    </source>
</evidence>
<keyword evidence="11 13" id="KW-0742">SOS response</keyword>
<proteinExistence type="inferred from homology"/>
<dbReference type="PROSITE" id="PS00618">
    <property type="entry name" value="RECF_2"/>
    <property type="match status" value="1"/>
</dbReference>
<dbReference type="GO" id="GO:0006260">
    <property type="term" value="P:DNA replication"/>
    <property type="evidence" value="ECO:0007669"/>
    <property type="project" value="UniProtKB-UniRule"/>
</dbReference>
<keyword evidence="7 13" id="KW-0227">DNA damage</keyword>
<keyword evidence="10 13" id="KW-0234">DNA repair</keyword>
<evidence type="ECO:0000313" key="17">
    <source>
        <dbReference type="EMBL" id="MDR7302010.1"/>
    </source>
</evidence>
<dbReference type="InterPro" id="IPR027417">
    <property type="entry name" value="P-loop_NTPase"/>
</dbReference>
<dbReference type="GO" id="GO:0005737">
    <property type="term" value="C:cytoplasm"/>
    <property type="evidence" value="ECO:0007669"/>
    <property type="project" value="UniProtKB-SubCell"/>
</dbReference>
<dbReference type="SUPFAM" id="SSF52540">
    <property type="entry name" value="P-loop containing nucleoside triphosphate hydrolases"/>
    <property type="match status" value="1"/>
</dbReference>
<dbReference type="GO" id="GO:0006302">
    <property type="term" value="P:double-strand break repair"/>
    <property type="evidence" value="ECO:0007669"/>
    <property type="project" value="TreeGrafter"/>
</dbReference>
<evidence type="ECO:0000256" key="7">
    <source>
        <dbReference type="ARBA" id="ARBA00022763"/>
    </source>
</evidence>
<evidence type="ECO:0000256" key="8">
    <source>
        <dbReference type="ARBA" id="ARBA00022840"/>
    </source>
</evidence>
<evidence type="ECO:0000256" key="14">
    <source>
        <dbReference type="RuleBase" id="RU000578"/>
    </source>
</evidence>
<comment type="similarity">
    <text evidence="2 13 14">Belongs to the RecF family.</text>
</comment>
<dbReference type="Gene3D" id="3.40.50.300">
    <property type="entry name" value="P-loop containing nucleotide triphosphate hydrolases"/>
    <property type="match status" value="1"/>
</dbReference>
<keyword evidence="8 13" id="KW-0067">ATP-binding</keyword>
<dbReference type="Gene3D" id="1.20.1050.90">
    <property type="entry name" value="RecF/RecN/SMC, N-terminal domain"/>
    <property type="match status" value="1"/>
</dbReference>
<evidence type="ECO:0000256" key="9">
    <source>
        <dbReference type="ARBA" id="ARBA00023125"/>
    </source>
</evidence>
<evidence type="ECO:0000256" key="2">
    <source>
        <dbReference type="ARBA" id="ARBA00008016"/>
    </source>
</evidence>
<evidence type="ECO:0000256" key="4">
    <source>
        <dbReference type="ARBA" id="ARBA00022490"/>
    </source>
</evidence>
<dbReference type="GO" id="GO:0009432">
    <property type="term" value="P:SOS response"/>
    <property type="evidence" value="ECO:0007669"/>
    <property type="project" value="UniProtKB-UniRule"/>
</dbReference>
<name>A0AAE3ZDQ8_9ACTN</name>
<feature type="region of interest" description="Disordered" evidence="15">
    <location>
        <begin position="214"/>
        <end position="233"/>
    </location>
</feature>
<evidence type="ECO:0000256" key="5">
    <source>
        <dbReference type="ARBA" id="ARBA00022705"/>
    </source>
</evidence>
<evidence type="ECO:0000256" key="13">
    <source>
        <dbReference type="HAMAP-Rule" id="MF_00365"/>
    </source>
</evidence>
<gene>
    <name evidence="13" type="primary">recF</name>
    <name evidence="17" type="ORF">JOF55_002191</name>
</gene>
<evidence type="ECO:0000256" key="10">
    <source>
        <dbReference type="ARBA" id="ARBA00023204"/>
    </source>
</evidence>
<dbReference type="EMBL" id="JAVDXW010000001">
    <property type="protein sequence ID" value="MDR7302010.1"/>
    <property type="molecule type" value="Genomic_DNA"/>
</dbReference>
<feature type="domain" description="RecF/RecN/SMC N-terminal" evidence="16">
    <location>
        <begin position="2"/>
        <end position="370"/>
    </location>
</feature>
<comment type="caution">
    <text evidence="17">The sequence shown here is derived from an EMBL/GenBank/DDBJ whole genome shotgun (WGS) entry which is preliminary data.</text>
</comment>
<keyword evidence="9 13" id="KW-0238">DNA-binding</keyword>
<dbReference type="InterPro" id="IPR018078">
    <property type="entry name" value="DNA-binding_RecF_CS"/>
</dbReference>
<dbReference type="Proteomes" id="UP001180845">
    <property type="component" value="Unassembled WGS sequence"/>
</dbReference>